<proteinExistence type="predicted"/>
<protein>
    <submittedName>
        <fullName evidence="1">Uncharacterized protein</fullName>
    </submittedName>
</protein>
<dbReference type="Proteomes" id="UP000559256">
    <property type="component" value="Unassembled WGS sequence"/>
</dbReference>
<accession>A0A8H5FRN7</accession>
<name>A0A8H5FRN7_9AGAR</name>
<gene>
    <name evidence="1" type="ORF">D9758_011497</name>
</gene>
<organism evidence="1 2">
    <name type="scientific">Tetrapyrgos nigripes</name>
    <dbReference type="NCBI Taxonomy" id="182062"/>
    <lineage>
        <taxon>Eukaryota</taxon>
        <taxon>Fungi</taxon>
        <taxon>Dikarya</taxon>
        <taxon>Basidiomycota</taxon>
        <taxon>Agaricomycotina</taxon>
        <taxon>Agaricomycetes</taxon>
        <taxon>Agaricomycetidae</taxon>
        <taxon>Agaricales</taxon>
        <taxon>Marasmiineae</taxon>
        <taxon>Marasmiaceae</taxon>
        <taxon>Tetrapyrgos</taxon>
    </lineage>
</organism>
<dbReference type="EMBL" id="JAACJM010000103">
    <property type="protein sequence ID" value="KAF5346287.1"/>
    <property type="molecule type" value="Genomic_DNA"/>
</dbReference>
<dbReference type="AlphaFoldDB" id="A0A8H5FRN7"/>
<sequence>MRSAIPGLLATLAAATLLGIVSFCVPYFKSERPFTHGENGTITFGTLGFCVELVNGTMCSKNLGLGISWAEVKQLVGNHNPHFQIP</sequence>
<keyword evidence="2" id="KW-1185">Reference proteome</keyword>
<evidence type="ECO:0000313" key="1">
    <source>
        <dbReference type="EMBL" id="KAF5346287.1"/>
    </source>
</evidence>
<evidence type="ECO:0000313" key="2">
    <source>
        <dbReference type="Proteomes" id="UP000559256"/>
    </source>
</evidence>
<dbReference type="OrthoDB" id="3365245at2759"/>
<comment type="caution">
    <text evidence="1">The sequence shown here is derived from an EMBL/GenBank/DDBJ whole genome shotgun (WGS) entry which is preliminary data.</text>
</comment>
<reference evidence="1 2" key="1">
    <citation type="journal article" date="2020" name="ISME J.">
        <title>Uncovering the hidden diversity of litter-decomposition mechanisms in mushroom-forming fungi.</title>
        <authorList>
            <person name="Floudas D."/>
            <person name="Bentzer J."/>
            <person name="Ahren D."/>
            <person name="Johansson T."/>
            <person name="Persson P."/>
            <person name="Tunlid A."/>
        </authorList>
    </citation>
    <scope>NUCLEOTIDE SEQUENCE [LARGE SCALE GENOMIC DNA]</scope>
    <source>
        <strain evidence="1 2">CBS 291.85</strain>
    </source>
</reference>